<dbReference type="Gene3D" id="1.20.5.1930">
    <property type="match status" value="1"/>
</dbReference>
<keyword evidence="11" id="KW-0472">Membrane</keyword>
<dbReference type="GO" id="GO:0016020">
    <property type="term" value="C:membrane"/>
    <property type="evidence" value="ECO:0007669"/>
    <property type="project" value="InterPro"/>
</dbReference>
<feature type="repeat" description="TPR" evidence="9">
    <location>
        <begin position="234"/>
        <end position="267"/>
    </location>
</feature>
<dbReference type="EMBL" id="PDUU01000001">
    <property type="protein sequence ID" value="PHN99051.1"/>
    <property type="molecule type" value="Genomic_DNA"/>
</dbReference>
<dbReference type="Gene3D" id="1.25.40.10">
    <property type="entry name" value="Tetratricopeptide repeat domain"/>
    <property type="match status" value="1"/>
</dbReference>
<sequence length="676" mass="79223">MKPLKKNSFWFIFLFFIYPYCFSSPLQEVKQNDSIKLWLKQAKDKKLDTVSKKQLLLKSYNYIKNYNKRTPLELSSIAYEFYKLKDTLYFFKINKEALQLATNTQHIYTIGDAHWNYATYYVKLEILDKGYFHLDKAYQNFIKCGAKNEASQILQGMAKIKGRFRDYAGAEVLNIEAIKLFKELKNYQKLYAAYNHLGLLQKDIKEYDKALSYYSKALEYLKSYKKKDFKAKYIPIYNNIGNIHLRKKEYDKAIYYYNKALTNNTRPVSYARVLDNRAYCKLLKKDTTNIKLELFKALSIRDSLKNKEGILTSKIHISDYYKHTKDTTKALQYAKEANLLAKELKNGGDYLTSLRQLANLDKQNSKKYLDRYIEFNDSLISIERRIQNKFTRIEFETDEYIEETERLSQQRIWIIVTSFAGLLVLSLLYFLRVQKVRNEKLKLEAEQQKANEEVYVLTLQQQAKLEEERVNERNRISAELHDGVLGKLFGTRVNLGFLAMQMKPETQEKHQAFLDELQEIEKEIRDVSHRLSDNFDSANINFTTILTQLLKDRSAIGNFTYQFDFDKTIPWSEISEVTKANVYRIIQEALQNIIKHAKAKNVILDVSFNKKELIISLKDDGIGFNTEKKKKGIGIKNITARVKKLGGNLEFISKENQGTTLVIITPFNTTNGKQKV</sequence>
<evidence type="ECO:0000256" key="3">
    <source>
        <dbReference type="ARBA" id="ARBA00022553"/>
    </source>
</evidence>
<dbReference type="Pfam" id="PF07730">
    <property type="entry name" value="HisKA_3"/>
    <property type="match status" value="1"/>
</dbReference>
<feature type="coiled-coil region" evidence="10">
    <location>
        <begin position="503"/>
        <end position="530"/>
    </location>
</feature>
<dbReference type="PANTHER" id="PTHR24421:SF10">
    <property type="entry name" value="NITRATE_NITRITE SENSOR PROTEIN NARQ"/>
    <property type="match status" value="1"/>
</dbReference>
<dbReference type="InterPro" id="IPR003594">
    <property type="entry name" value="HATPase_dom"/>
</dbReference>
<organism evidence="14 15">
    <name type="scientific">Tenacibaculum discolor</name>
    <dbReference type="NCBI Taxonomy" id="361581"/>
    <lineage>
        <taxon>Bacteria</taxon>
        <taxon>Pseudomonadati</taxon>
        <taxon>Bacteroidota</taxon>
        <taxon>Flavobacteriia</taxon>
        <taxon>Flavobacteriales</taxon>
        <taxon>Flavobacteriaceae</taxon>
        <taxon>Tenacibaculum</taxon>
    </lineage>
</organism>
<dbReference type="EMBL" id="JAUYVU010000005">
    <property type="protein sequence ID" value="MDP2541502.1"/>
    <property type="molecule type" value="Genomic_DNA"/>
</dbReference>
<dbReference type="SUPFAM" id="SSF48452">
    <property type="entry name" value="TPR-like"/>
    <property type="match status" value="1"/>
</dbReference>
<dbReference type="Proteomes" id="UP000222163">
    <property type="component" value="Unassembled WGS sequence"/>
</dbReference>
<name>A0A2G1BYB3_9FLAO</name>
<keyword evidence="7" id="KW-0067">ATP-binding</keyword>
<feature type="domain" description="Histidine kinase" evidence="12">
    <location>
        <begin position="582"/>
        <end position="669"/>
    </location>
</feature>
<dbReference type="GO" id="GO:0005524">
    <property type="term" value="F:ATP binding"/>
    <property type="evidence" value="ECO:0007669"/>
    <property type="project" value="UniProtKB-KW"/>
</dbReference>
<dbReference type="GO" id="GO:0000155">
    <property type="term" value="F:phosphorelay sensor kinase activity"/>
    <property type="evidence" value="ECO:0007669"/>
    <property type="project" value="InterPro"/>
</dbReference>
<evidence type="ECO:0000256" key="8">
    <source>
        <dbReference type="ARBA" id="ARBA00023012"/>
    </source>
</evidence>
<comment type="caution">
    <text evidence="14">The sequence shown here is derived from an EMBL/GenBank/DDBJ whole genome shotgun (WGS) entry which is preliminary data.</text>
</comment>
<evidence type="ECO:0000313" key="16">
    <source>
        <dbReference type="Proteomes" id="UP001242342"/>
    </source>
</evidence>
<evidence type="ECO:0000256" key="1">
    <source>
        <dbReference type="ARBA" id="ARBA00000085"/>
    </source>
</evidence>
<proteinExistence type="predicted"/>
<evidence type="ECO:0000259" key="12">
    <source>
        <dbReference type="PROSITE" id="PS50109"/>
    </source>
</evidence>
<keyword evidence="6" id="KW-0418">Kinase</keyword>
<accession>A0A2G1BYB3</accession>
<evidence type="ECO:0000256" key="4">
    <source>
        <dbReference type="ARBA" id="ARBA00022679"/>
    </source>
</evidence>
<protein>
    <recommendedName>
        <fullName evidence="2">histidine kinase</fullName>
        <ecNumber evidence="2">2.7.13.3</ecNumber>
    </recommendedName>
</protein>
<evidence type="ECO:0000313" key="15">
    <source>
        <dbReference type="Proteomes" id="UP000222163"/>
    </source>
</evidence>
<evidence type="ECO:0000256" key="10">
    <source>
        <dbReference type="SAM" id="Coils"/>
    </source>
</evidence>
<dbReference type="GO" id="GO:0046983">
    <property type="term" value="F:protein dimerization activity"/>
    <property type="evidence" value="ECO:0007669"/>
    <property type="project" value="InterPro"/>
</dbReference>
<feature type="repeat" description="TPR" evidence="9">
    <location>
        <begin position="191"/>
        <end position="224"/>
    </location>
</feature>
<dbReference type="SMART" id="SM00028">
    <property type="entry name" value="TPR"/>
    <property type="match status" value="2"/>
</dbReference>
<dbReference type="EC" id="2.7.13.3" evidence="2"/>
<dbReference type="RefSeq" id="WP_099213726.1">
    <property type="nucleotide sequence ID" value="NZ_JAUYVU010000005.1"/>
</dbReference>
<keyword evidence="9" id="KW-0802">TPR repeat</keyword>
<reference evidence="13 16" key="3">
    <citation type="submission" date="2023-07" db="EMBL/GenBank/DDBJ databases">
        <title>Genome content predicts the carbon catabolic preferences of heterotrophic bacteria.</title>
        <authorList>
            <person name="Gralka M."/>
        </authorList>
    </citation>
    <scope>NUCLEOTIDE SEQUENCE [LARGE SCALE GENOMIC DNA]</scope>
    <source>
        <strain evidence="13 16">4G03</strain>
    </source>
</reference>
<comment type="catalytic activity">
    <reaction evidence="1">
        <text>ATP + protein L-histidine = ADP + protein N-phospho-L-histidine.</text>
        <dbReference type="EC" id="2.7.13.3"/>
    </reaction>
</comment>
<keyword evidence="10" id="KW-0175">Coiled coil</keyword>
<keyword evidence="4" id="KW-0808">Transferase</keyword>
<keyword evidence="11" id="KW-0812">Transmembrane</keyword>
<reference evidence="14" key="2">
    <citation type="submission" date="2017-10" db="EMBL/GenBank/DDBJ databases">
        <authorList>
            <person name="Enke T.N."/>
            <person name="Cordero O.X."/>
        </authorList>
    </citation>
    <scope>NUCLEOTIDE SEQUENCE</scope>
    <source>
        <strain evidence="14">4G03</strain>
    </source>
</reference>
<dbReference type="InterPro" id="IPR036890">
    <property type="entry name" value="HATPase_C_sf"/>
</dbReference>
<gene>
    <name evidence="14" type="ORF">CSC81_00055</name>
    <name evidence="13" type="ORF">Q8W23_08460</name>
</gene>
<dbReference type="InterPro" id="IPR050482">
    <property type="entry name" value="Sensor_HK_TwoCompSys"/>
</dbReference>
<evidence type="ECO:0000256" key="9">
    <source>
        <dbReference type="PROSITE-ProRule" id="PRU00339"/>
    </source>
</evidence>
<keyword evidence="3" id="KW-0597">Phosphoprotein</keyword>
<dbReference type="InterPro" id="IPR019734">
    <property type="entry name" value="TPR_rpt"/>
</dbReference>
<dbReference type="PANTHER" id="PTHR24421">
    <property type="entry name" value="NITRATE/NITRITE SENSOR PROTEIN NARX-RELATED"/>
    <property type="match status" value="1"/>
</dbReference>
<dbReference type="Gene3D" id="3.30.565.10">
    <property type="entry name" value="Histidine kinase-like ATPase, C-terminal domain"/>
    <property type="match status" value="1"/>
</dbReference>
<dbReference type="CDD" id="cd16917">
    <property type="entry name" value="HATPase_UhpB-NarQ-NarX-like"/>
    <property type="match status" value="1"/>
</dbReference>
<evidence type="ECO:0000256" key="6">
    <source>
        <dbReference type="ARBA" id="ARBA00022777"/>
    </source>
</evidence>
<dbReference type="InterPro" id="IPR005467">
    <property type="entry name" value="His_kinase_dom"/>
</dbReference>
<dbReference type="InterPro" id="IPR011990">
    <property type="entry name" value="TPR-like_helical_dom_sf"/>
</dbReference>
<keyword evidence="5" id="KW-0547">Nucleotide-binding</keyword>
<evidence type="ECO:0000313" key="13">
    <source>
        <dbReference type="EMBL" id="MDP2541502.1"/>
    </source>
</evidence>
<evidence type="ECO:0000256" key="7">
    <source>
        <dbReference type="ARBA" id="ARBA00022840"/>
    </source>
</evidence>
<dbReference type="Proteomes" id="UP001242342">
    <property type="component" value="Unassembled WGS sequence"/>
</dbReference>
<dbReference type="AlphaFoldDB" id="A0A2G1BYB3"/>
<evidence type="ECO:0000256" key="2">
    <source>
        <dbReference type="ARBA" id="ARBA00012438"/>
    </source>
</evidence>
<dbReference type="SUPFAM" id="SSF55874">
    <property type="entry name" value="ATPase domain of HSP90 chaperone/DNA topoisomerase II/histidine kinase"/>
    <property type="match status" value="1"/>
</dbReference>
<reference evidence="14 15" key="1">
    <citation type="journal article" date="2016" name="Nat. Commun.">
        <title>Microbial interactions lead to rapid micro-scale successions on model marine particles.</title>
        <authorList>
            <person name="Datta M.S."/>
            <person name="Sliwerska E."/>
            <person name="Gore J."/>
            <person name="Polz M.F."/>
            <person name="Cordero O.X."/>
        </authorList>
    </citation>
    <scope>NUCLEOTIDE SEQUENCE [LARGE SCALE GENOMIC DNA]</scope>
    <source>
        <strain evidence="14 15">4G03</strain>
    </source>
</reference>
<evidence type="ECO:0000313" key="14">
    <source>
        <dbReference type="EMBL" id="PHN99051.1"/>
    </source>
</evidence>
<dbReference type="InterPro" id="IPR011712">
    <property type="entry name" value="Sig_transdc_His_kin_sub3_dim/P"/>
</dbReference>
<dbReference type="Pfam" id="PF13424">
    <property type="entry name" value="TPR_12"/>
    <property type="match status" value="1"/>
</dbReference>
<keyword evidence="8" id="KW-0902">Two-component regulatory system</keyword>
<evidence type="ECO:0000256" key="5">
    <source>
        <dbReference type="ARBA" id="ARBA00022741"/>
    </source>
</evidence>
<evidence type="ECO:0000256" key="11">
    <source>
        <dbReference type="SAM" id="Phobius"/>
    </source>
</evidence>
<dbReference type="PROSITE" id="PS50005">
    <property type="entry name" value="TPR"/>
    <property type="match status" value="2"/>
</dbReference>
<feature type="transmembrane region" description="Helical" evidence="11">
    <location>
        <begin position="412"/>
        <end position="431"/>
    </location>
</feature>
<dbReference type="PROSITE" id="PS50109">
    <property type="entry name" value="HIS_KIN"/>
    <property type="match status" value="1"/>
</dbReference>
<keyword evidence="16" id="KW-1185">Reference proteome</keyword>
<dbReference type="Pfam" id="PF02518">
    <property type="entry name" value="HATPase_c"/>
    <property type="match status" value="1"/>
</dbReference>
<keyword evidence="11" id="KW-1133">Transmembrane helix</keyword>